<reference evidence="5 6" key="1">
    <citation type="journal article" date="2019" name="Nat. Ecol. Evol.">
        <title>Megaphylogeny resolves global patterns of mushroom evolution.</title>
        <authorList>
            <person name="Varga T."/>
            <person name="Krizsan K."/>
            <person name="Foldi C."/>
            <person name="Dima B."/>
            <person name="Sanchez-Garcia M."/>
            <person name="Sanchez-Ramirez S."/>
            <person name="Szollosi G.J."/>
            <person name="Szarkandi J.G."/>
            <person name="Papp V."/>
            <person name="Albert L."/>
            <person name="Andreopoulos W."/>
            <person name="Angelini C."/>
            <person name="Antonin V."/>
            <person name="Barry K.W."/>
            <person name="Bougher N.L."/>
            <person name="Buchanan P."/>
            <person name="Buyck B."/>
            <person name="Bense V."/>
            <person name="Catcheside P."/>
            <person name="Chovatia M."/>
            <person name="Cooper J."/>
            <person name="Damon W."/>
            <person name="Desjardin D."/>
            <person name="Finy P."/>
            <person name="Geml J."/>
            <person name="Haridas S."/>
            <person name="Hughes K."/>
            <person name="Justo A."/>
            <person name="Karasinski D."/>
            <person name="Kautmanova I."/>
            <person name="Kiss B."/>
            <person name="Kocsube S."/>
            <person name="Kotiranta H."/>
            <person name="LaButti K.M."/>
            <person name="Lechner B.E."/>
            <person name="Liimatainen K."/>
            <person name="Lipzen A."/>
            <person name="Lukacs Z."/>
            <person name="Mihaltcheva S."/>
            <person name="Morgado L.N."/>
            <person name="Niskanen T."/>
            <person name="Noordeloos M.E."/>
            <person name="Ohm R.A."/>
            <person name="Ortiz-Santana B."/>
            <person name="Ovrebo C."/>
            <person name="Racz N."/>
            <person name="Riley R."/>
            <person name="Savchenko A."/>
            <person name="Shiryaev A."/>
            <person name="Soop K."/>
            <person name="Spirin V."/>
            <person name="Szebenyi C."/>
            <person name="Tomsovsky M."/>
            <person name="Tulloss R.E."/>
            <person name="Uehling J."/>
            <person name="Grigoriev I.V."/>
            <person name="Vagvolgyi C."/>
            <person name="Papp T."/>
            <person name="Martin F.M."/>
            <person name="Miettinen O."/>
            <person name="Hibbett D.S."/>
            <person name="Nagy L.G."/>
        </authorList>
    </citation>
    <scope>NUCLEOTIDE SEQUENCE [LARGE SCALE GENOMIC DNA]</scope>
    <source>
        <strain evidence="5 6">CBS 166.37</strain>
    </source>
</reference>
<keyword evidence="3" id="KW-0732">Signal</keyword>
<dbReference type="InterPro" id="IPR050491">
    <property type="entry name" value="AmpC-like"/>
</dbReference>
<feature type="region of interest" description="Disordered" evidence="2">
    <location>
        <begin position="582"/>
        <end position="601"/>
    </location>
</feature>
<dbReference type="AlphaFoldDB" id="A0A5C3LIC2"/>
<dbReference type="InterPro" id="IPR012338">
    <property type="entry name" value="Beta-lactam/transpept-like"/>
</dbReference>
<evidence type="ECO:0000256" key="2">
    <source>
        <dbReference type="SAM" id="MobiDB-lite"/>
    </source>
</evidence>
<keyword evidence="6" id="KW-1185">Reference proteome</keyword>
<dbReference type="SUPFAM" id="SSF56601">
    <property type="entry name" value="beta-lactamase/transpeptidase-like"/>
    <property type="match status" value="1"/>
</dbReference>
<dbReference type="EMBL" id="ML213670">
    <property type="protein sequence ID" value="TFK32568.1"/>
    <property type="molecule type" value="Genomic_DNA"/>
</dbReference>
<evidence type="ECO:0000256" key="1">
    <source>
        <dbReference type="ARBA" id="ARBA00038215"/>
    </source>
</evidence>
<protein>
    <submittedName>
        <fullName evidence="5">Beta-lactamase/transpeptidase-like protein</fullName>
    </submittedName>
</protein>
<dbReference type="STRING" id="68775.A0A5C3LIC2"/>
<accession>A0A5C3LIC2</accession>
<evidence type="ECO:0000313" key="5">
    <source>
        <dbReference type="EMBL" id="TFK32568.1"/>
    </source>
</evidence>
<dbReference type="InterPro" id="IPR001466">
    <property type="entry name" value="Beta-lactam-related"/>
</dbReference>
<evidence type="ECO:0000256" key="3">
    <source>
        <dbReference type="SAM" id="SignalP"/>
    </source>
</evidence>
<name>A0A5C3LIC2_9AGAR</name>
<feature type="compositionally biased region" description="Basic and acidic residues" evidence="2">
    <location>
        <begin position="586"/>
        <end position="601"/>
    </location>
</feature>
<proteinExistence type="inferred from homology"/>
<dbReference type="Proteomes" id="UP000308652">
    <property type="component" value="Unassembled WGS sequence"/>
</dbReference>
<dbReference type="PANTHER" id="PTHR46825">
    <property type="entry name" value="D-ALANYL-D-ALANINE-CARBOXYPEPTIDASE/ENDOPEPTIDASE AMPH"/>
    <property type="match status" value="1"/>
</dbReference>
<comment type="similarity">
    <text evidence="1">Belongs to the peptidase S12 family.</text>
</comment>
<dbReference type="Gene3D" id="3.40.710.10">
    <property type="entry name" value="DD-peptidase/beta-lactamase superfamily"/>
    <property type="match status" value="1"/>
</dbReference>
<gene>
    <name evidence="5" type="ORF">BDQ12DRAFT_638602</name>
</gene>
<dbReference type="OrthoDB" id="5946976at2759"/>
<feature type="domain" description="Beta-lactamase-related" evidence="4">
    <location>
        <begin position="42"/>
        <end position="403"/>
    </location>
</feature>
<feature type="chain" id="PRO_5023071229" evidence="3">
    <location>
        <begin position="20"/>
        <end position="609"/>
    </location>
</feature>
<evidence type="ECO:0000259" key="4">
    <source>
        <dbReference type="Pfam" id="PF00144"/>
    </source>
</evidence>
<feature type="signal peptide" evidence="3">
    <location>
        <begin position="1"/>
        <end position="19"/>
    </location>
</feature>
<dbReference type="Pfam" id="PF00144">
    <property type="entry name" value="Beta-lactamase"/>
    <property type="match status" value="1"/>
</dbReference>
<sequence>MLLALPTTVFSILLQLSVALQTPFTSLGKPKDALISPRTDSYIKGLLTKWNSTGLSVAVVRKDAKTPTGWRHEFGSYGIARGDGTPITPDTVFAVASNSKLFLALSVGLLISNETLAKERGKKIKWTTKARELIPEWGLMDEDMHRGTSLQDMLSHRTGLPRHDYSGVARDGGIAEMISTLRYLRPSAEFRETFQYNNLMYETLSYLPQLLLNQTYESYVQEHLFDPLNMTSSTFSVKEAEERGTMADGFQWSMRDLTQGINGTLVPTIPYFQRPGEEKIWAGAGGVLTSARDLAVWVSMLLNNGRHPYTNETIVPEEVIEHVATGLTVSEGKASDPEFSPKVYGAGQWRFAYQGHEIIEHGGNNPGYKTQVARFPNDNLAIISLSNEANGGFLMEAVKYRIADEILGLKEVVWNDRFEKLYNKLVNETQQITPRPDPPLKPSAPLPDLAKKTFSHPTYGALQPCLVHSSIETTGPSVHTHDHCSSVLNSHSVQRILGATNLSIPTFIIPWKRAFATHLRLRHFSGNLFNVTVIWTNAEVRAKEGLSLSGKDKGDSIIGLDEHFEVEWVHGEDEGLAFKGGFWGKEGPDSREPGGEGKESAEAWFALQR</sequence>
<organism evidence="5 6">
    <name type="scientific">Crucibulum laeve</name>
    <dbReference type="NCBI Taxonomy" id="68775"/>
    <lineage>
        <taxon>Eukaryota</taxon>
        <taxon>Fungi</taxon>
        <taxon>Dikarya</taxon>
        <taxon>Basidiomycota</taxon>
        <taxon>Agaricomycotina</taxon>
        <taxon>Agaricomycetes</taxon>
        <taxon>Agaricomycetidae</taxon>
        <taxon>Agaricales</taxon>
        <taxon>Agaricineae</taxon>
        <taxon>Nidulariaceae</taxon>
        <taxon>Crucibulum</taxon>
    </lineage>
</organism>
<dbReference type="PANTHER" id="PTHR46825:SF15">
    <property type="entry name" value="BETA-LACTAMASE-RELATED DOMAIN-CONTAINING PROTEIN"/>
    <property type="match status" value="1"/>
</dbReference>
<evidence type="ECO:0000313" key="6">
    <source>
        <dbReference type="Proteomes" id="UP000308652"/>
    </source>
</evidence>